<feature type="domain" description="Gcp-like" evidence="1">
    <location>
        <begin position="17"/>
        <end position="139"/>
    </location>
</feature>
<evidence type="ECO:0000259" key="1">
    <source>
        <dbReference type="Pfam" id="PF00814"/>
    </source>
</evidence>
<comment type="caution">
    <text evidence="2">The sequence shown here is derived from an EMBL/GenBank/DDBJ whole genome shotgun (WGS) entry which is preliminary data.</text>
</comment>
<dbReference type="AlphaFoldDB" id="A0A495IHJ3"/>
<dbReference type="InterPro" id="IPR022496">
    <property type="entry name" value="T6A_TsaB"/>
</dbReference>
<dbReference type="OrthoDB" id="9809995at2"/>
<dbReference type="GO" id="GO:0005829">
    <property type="term" value="C:cytosol"/>
    <property type="evidence" value="ECO:0007669"/>
    <property type="project" value="TreeGrafter"/>
</dbReference>
<name>A0A495IHJ3_9MICO</name>
<evidence type="ECO:0000313" key="2">
    <source>
        <dbReference type="EMBL" id="RKR75472.1"/>
    </source>
</evidence>
<dbReference type="EMBL" id="RBKS01000001">
    <property type="protein sequence ID" value="RKR75472.1"/>
    <property type="molecule type" value="Genomic_DNA"/>
</dbReference>
<organism evidence="2 3">
    <name type="scientific">Frondihabitans australicus</name>
    <dbReference type="NCBI Taxonomy" id="386892"/>
    <lineage>
        <taxon>Bacteria</taxon>
        <taxon>Bacillati</taxon>
        <taxon>Actinomycetota</taxon>
        <taxon>Actinomycetes</taxon>
        <taxon>Micrococcales</taxon>
        <taxon>Microbacteriaceae</taxon>
        <taxon>Frondihabitans</taxon>
    </lineage>
</organism>
<accession>A0A495IHJ3</accession>
<dbReference type="PANTHER" id="PTHR11735">
    <property type="entry name" value="TRNA N6-ADENOSINE THREONYLCARBAMOYLTRANSFERASE"/>
    <property type="match status" value="1"/>
</dbReference>
<dbReference type="RefSeq" id="WP_121370268.1">
    <property type="nucleotide sequence ID" value="NZ_RBKS01000001.1"/>
</dbReference>
<dbReference type="Proteomes" id="UP000280008">
    <property type="component" value="Unassembled WGS sequence"/>
</dbReference>
<sequence>MLLAIDTSSGTSVAVVDRDGGVLAEVTETDTRRHAEVIGESIASCLDTAGVAPRDLSAVIAGMGPGPFTGLRVGIAAARAFAFGAGKPCLPLVSHDAVAFERLGGLARATGAAAEGSVPGPLLVVTDARRREVYWSAYTGLDAEGLPVRLGEPGLVRPGDLDEALRGSCGPEFVASATRTDPAETVVSAAALGMLGETLYAHARPFAADVPLYLRSPDVTVPGAPKRVS</sequence>
<dbReference type="NCBIfam" id="TIGR03725">
    <property type="entry name" value="T6A_YeaZ"/>
    <property type="match status" value="1"/>
</dbReference>
<dbReference type="InterPro" id="IPR043129">
    <property type="entry name" value="ATPase_NBD"/>
</dbReference>
<dbReference type="SUPFAM" id="SSF53067">
    <property type="entry name" value="Actin-like ATPase domain"/>
    <property type="match status" value="2"/>
</dbReference>
<reference evidence="2 3" key="1">
    <citation type="submission" date="2018-10" db="EMBL/GenBank/DDBJ databases">
        <title>Sequencing the genomes of 1000 actinobacteria strains.</title>
        <authorList>
            <person name="Klenk H.-P."/>
        </authorList>
    </citation>
    <scope>NUCLEOTIDE SEQUENCE [LARGE SCALE GENOMIC DNA]</scope>
    <source>
        <strain evidence="2 3">DSM 17894</strain>
    </source>
</reference>
<dbReference type="InterPro" id="IPR000905">
    <property type="entry name" value="Gcp-like_dom"/>
</dbReference>
<dbReference type="Gene3D" id="3.30.420.40">
    <property type="match status" value="2"/>
</dbReference>
<proteinExistence type="predicted"/>
<dbReference type="GO" id="GO:0002949">
    <property type="term" value="P:tRNA threonylcarbamoyladenosine modification"/>
    <property type="evidence" value="ECO:0007669"/>
    <property type="project" value="InterPro"/>
</dbReference>
<gene>
    <name evidence="2" type="ORF">C8E83_2620</name>
</gene>
<keyword evidence="3" id="KW-1185">Reference proteome</keyword>
<protein>
    <submittedName>
        <fullName evidence="2">tRNA threonylcarbamoyl adenosine modification protein YeaZ</fullName>
    </submittedName>
</protein>
<dbReference type="Pfam" id="PF00814">
    <property type="entry name" value="TsaD"/>
    <property type="match status" value="1"/>
</dbReference>
<dbReference type="PANTHER" id="PTHR11735:SF11">
    <property type="entry name" value="TRNA THREONYLCARBAMOYLADENOSINE BIOSYNTHESIS PROTEIN TSAB"/>
    <property type="match status" value="1"/>
</dbReference>
<evidence type="ECO:0000313" key="3">
    <source>
        <dbReference type="Proteomes" id="UP000280008"/>
    </source>
</evidence>